<dbReference type="PRINTS" id="PR00081">
    <property type="entry name" value="GDHRDH"/>
</dbReference>
<dbReference type="InterPro" id="IPR036291">
    <property type="entry name" value="NAD(P)-bd_dom_sf"/>
</dbReference>
<protein>
    <submittedName>
        <fullName evidence="5">3-hydroxyacyl-CoA dehydrogenase</fullName>
    </submittedName>
</protein>
<evidence type="ECO:0000313" key="6">
    <source>
        <dbReference type="Proteomes" id="UP000286208"/>
    </source>
</evidence>
<dbReference type="GO" id="GO:0016491">
    <property type="term" value="F:oxidoreductase activity"/>
    <property type="evidence" value="ECO:0007669"/>
    <property type="project" value="UniProtKB-KW"/>
</dbReference>
<dbReference type="RefSeq" id="WP_127916299.1">
    <property type="nucleotide sequence ID" value="NZ_RKLP01000005.1"/>
</dbReference>
<evidence type="ECO:0000256" key="2">
    <source>
        <dbReference type="ARBA" id="ARBA00023002"/>
    </source>
</evidence>
<dbReference type="InterPro" id="IPR002347">
    <property type="entry name" value="SDR_fam"/>
</dbReference>
<comment type="similarity">
    <text evidence="1 3">Belongs to the short-chain dehydrogenases/reductases (SDR) family.</text>
</comment>
<dbReference type="InterPro" id="IPR020904">
    <property type="entry name" value="Sc_DH/Rdtase_CS"/>
</dbReference>
<dbReference type="PANTHER" id="PTHR43658">
    <property type="entry name" value="SHORT-CHAIN DEHYDROGENASE/REDUCTASE"/>
    <property type="match status" value="1"/>
</dbReference>
<reference evidence="5 6" key="1">
    <citation type="submission" date="2018-11" db="EMBL/GenBank/DDBJ databases">
        <title>Rhodococcus spongicola sp. nov. and Rhodococcus xishaensis sp. nov. from marine sponges.</title>
        <authorList>
            <person name="Li L."/>
            <person name="Lin H.W."/>
        </authorList>
    </citation>
    <scope>NUCLEOTIDE SEQUENCE [LARGE SCALE GENOMIC DNA]</scope>
    <source>
        <strain evidence="5 6">CCTCC AB2014297</strain>
    </source>
</reference>
<dbReference type="PRINTS" id="PR00080">
    <property type="entry name" value="SDRFAMILY"/>
</dbReference>
<accession>A0A438BEQ0</accession>
<dbReference type="AlphaFoldDB" id="A0A438BEQ0"/>
<dbReference type="OrthoDB" id="9795647at2"/>
<dbReference type="Pfam" id="PF00106">
    <property type="entry name" value="adh_short"/>
    <property type="match status" value="1"/>
</dbReference>
<feature type="domain" description="Ketoreductase" evidence="4">
    <location>
        <begin position="6"/>
        <end position="195"/>
    </location>
</feature>
<keyword evidence="6" id="KW-1185">Reference proteome</keyword>
<evidence type="ECO:0000259" key="4">
    <source>
        <dbReference type="SMART" id="SM00822"/>
    </source>
</evidence>
<dbReference type="Gene3D" id="3.40.50.720">
    <property type="entry name" value="NAD(P)-binding Rossmann-like Domain"/>
    <property type="match status" value="1"/>
</dbReference>
<sequence length="253" mass="25806">MIVNDSVALVTGGASGLGLATVKALHEQGASVVILDLPSSNGETVAKELGDRVRFAAGDVTDEASVTAALDLAESLGPLRVTVNCAGIGNAMKTVGKNGAFPLADFSRVININLVGTFNVIRLAAERISKTEPIDGERGVIINTASVAAFDGQIGQAAYSASKGGVVGMTLPIARDLASLLIRVVTIAPGLFKTPLLAGLPEAAQASLGQQVPHPSRLGDPAEYGALAAHIVSNPMLNGEVIRLDGAIRMAPR</sequence>
<dbReference type="FunFam" id="3.40.50.720:FF:000215">
    <property type="entry name" value="3-hydroxyacyl-CoA dehydrogenase type-2"/>
    <property type="match status" value="1"/>
</dbReference>
<gene>
    <name evidence="5" type="ORF">EGT67_12010</name>
</gene>
<dbReference type="EMBL" id="RKLP01000005">
    <property type="protein sequence ID" value="RVW09493.1"/>
    <property type="molecule type" value="Genomic_DNA"/>
</dbReference>
<dbReference type="CDD" id="cd05371">
    <property type="entry name" value="HSD10-like_SDR_c"/>
    <property type="match status" value="1"/>
</dbReference>
<comment type="caution">
    <text evidence="5">The sequence shown here is derived from an EMBL/GenBank/DDBJ whole genome shotgun (WGS) entry which is preliminary data.</text>
</comment>
<evidence type="ECO:0000256" key="1">
    <source>
        <dbReference type="ARBA" id="ARBA00006484"/>
    </source>
</evidence>
<keyword evidence="2" id="KW-0560">Oxidoreductase</keyword>
<organism evidence="5 6">
    <name type="scientific">Prescottella agglutinans</name>
    <dbReference type="NCBI Taxonomy" id="1644129"/>
    <lineage>
        <taxon>Bacteria</taxon>
        <taxon>Bacillati</taxon>
        <taxon>Actinomycetota</taxon>
        <taxon>Actinomycetes</taxon>
        <taxon>Mycobacteriales</taxon>
        <taxon>Nocardiaceae</taxon>
        <taxon>Prescottella</taxon>
    </lineage>
</organism>
<dbReference type="Proteomes" id="UP000286208">
    <property type="component" value="Unassembled WGS sequence"/>
</dbReference>
<evidence type="ECO:0000256" key="3">
    <source>
        <dbReference type="RuleBase" id="RU000363"/>
    </source>
</evidence>
<dbReference type="PROSITE" id="PS00061">
    <property type="entry name" value="ADH_SHORT"/>
    <property type="match status" value="1"/>
</dbReference>
<dbReference type="InterPro" id="IPR057326">
    <property type="entry name" value="KR_dom"/>
</dbReference>
<name>A0A438BEQ0_9NOCA</name>
<dbReference type="SMART" id="SM00822">
    <property type="entry name" value="PKS_KR"/>
    <property type="match status" value="1"/>
</dbReference>
<dbReference type="SUPFAM" id="SSF51735">
    <property type="entry name" value="NAD(P)-binding Rossmann-fold domains"/>
    <property type="match status" value="1"/>
</dbReference>
<evidence type="ECO:0000313" key="5">
    <source>
        <dbReference type="EMBL" id="RVW09493.1"/>
    </source>
</evidence>
<dbReference type="PANTHER" id="PTHR43658:SF8">
    <property type="entry name" value="17-BETA-HYDROXYSTEROID DEHYDROGENASE 14-RELATED"/>
    <property type="match status" value="1"/>
</dbReference>
<proteinExistence type="inferred from homology"/>